<evidence type="ECO:0000256" key="1">
    <source>
        <dbReference type="ARBA" id="ARBA00007073"/>
    </source>
</evidence>
<name>A0AAV5RHA8_STABA</name>
<dbReference type="AlphaFoldDB" id="A0AAV5RHA8"/>
<keyword evidence="3" id="KW-1185">Reference proteome</keyword>
<dbReference type="Pfam" id="PF09341">
    <property type="entry name" value="Pcc1"/>
    <property type="match status" value="1"/>
</dbReference>
<gene>
    <name evidence="2" type="ORF">DASB73_019370</name>
</gene>
<evidence type="ECO:0008006" key="4">
    <source>
        <dbReference type="Google" id="ProtNLM"/>
    </source>
</evidence>
<reference evidence="2 3" key="1">
    <citation type="journal article" date="2023" name="Elife">
        <title>Identification of key yeast species and microbe-microbe interactions impacting larval growth of Drosophila in the wild.</title>
        <authorList>
            <person name="Mure A."/>
            <person name="Sugiura Y."/>
            <person name="Maeda R."/>
            <person name="Honda K."/>
            <person name="Sakurai N."/>
            <person name="Takahashi Y."/>
            <person name="Watada M."/>
            <person name="Katoh T."/>
            <person name="Gotoh A."/>
            <person name="Gotoh Y."/>
            <person name="Taniguchi I."/>
            <person name="Nakamura K."/>
            <person name="Hayashi T."/>
            <person name="Katayama T."/>
            <person name="Uemura T."/>
            <person name="Hattori Y."/>
        </authorList>
    </citation>
    <scope>NUCLEOTIDE SEQUENCE [LARGE SCALE GENOMIC DNA]</scope>
    <source>
        <strain evidence="2 3">SB-73</strain>
    </source>
</reference>
<organism evidence="2 3">
    <name type="scientific">Starmerella bacillaris</name>
    <name type="common">Yeast</name>
    <name type="synonym">Candida zemplinina</name>
    <dbReference type="NCBI Taxonomy" id="1247836"/>
    <lineage>
        <taxon>Eukaryota</taxon>
        <taxon>Fungi</taxon>
        <taxon>Dikarya</taxon>
        <taxon>Ascomycota</taxon>
        <taxon>Saccharomycotina</taxon>
        <taxon>Dipodascomycetes</taxon>
        <taxon>Dipodascales</taxon>
        <taxon>Trichomonascaceae</taxon>
        <taxon>Starmerella</taxon>
    </lineage>
</organism>
<protein>
    <recommendedName>
        <fullName evidence="4">KEOPS complex subunit</fullName>
    </recommendedName>
</protein>
<dbReference type="Proteomes" id="UP001362899">
    <property type="component" value="Unassembled WGS sequence"/>
</dbReference>
<evidence type="ECO:0000313" key="3">
    <source>
        <dbReference type="Proteomes" id="UP001362899"/>
    </source>
</evidence>
<dbReference type="NCBIfam" id="NF011470">
    <property type="entry name" value="PRK14887.1"/>
    <property type="match status" value="1"/>
</dbReference>
<dbReference type="InterPro" id="IPR015419">
    <property type="entry name" value="CTAG/Pcc1"/>
</dbReference>
<comment type="caution">
    <text evidence="2">The sequence shown here is derived from an EMBL/GenBank/DDBJ whole genome shotgun (WGS) entry which is preliminary data.</text>
</comment>
<evidence type="ECO:0000313" key="2">
    <source>
        <dbReference type="EMBL" id="GMM50979.1"/>
    </source>
</evidence>
<comment type="similarity">
    <text evidence="1">Belongs to the CTAG/PCC1 family.</text>
</comment>
<proteinExistence type="inferred from homology"/>
<sequence length="81" mass="8871">MQHALKLEINCKTPRYADAMINTLSPDPILKPDEASINYEVVGETLVINIEGQSIRSLRVTANGLLDTVQEALECISSLDS</sequence>
<dbReference type="EMBL" id="BTGC01000003">
    <property type="protein sequence ID" value="GMM50979.1"/>
    <property type="molecule type" value="Genomic_DNA"/>
</dbReference>
<dbReference type="Gene3D" id="3.30.310.50">
    <property type="entry name" value="Alpha-D-phosphohexomutase, C-terminal domain"/>
    <property type="match status" value="1"/>
</dbReference>
<accession>A0AAV5RHA8</accession>